<keyword evidence="2" id="KW-1133">Transmembrane helix</keyword>
<dbReference type="EMBL" id="JFHU01000217">
    <property type="protein sequence ID" value="EXX85637.1"/>
    <property type="molecule type" value="Genomic_DNA"/>
</dbReference>
<name>A0A9W5RYW2_9BACL</name>
<reference evidence="3 4" key="1">
    <citation type="submission" date="2014-02" db="EMBL/GenBank/DDBJ databases">
        <title>Genome sequence of Paenibacillus darwinianus reveals adaptive mechanisms for survival in Antarctic soils.</title>
        <authorList>
            <person name="Dsouza M."/>
            <person name="Taylor M.W."/>
            <person name="Turner S.J."/>
            <person name="Aislabie J."/>
        </authorList>
    </citation>
    <scope>NUCLEOTIDE SEQUENCE [LARGE SCALE GENOMIC DNA]</scope>
    <source>
        <strain evidence="3 4">CE1</strain>
    </source>
</reference>
<feature type="region of interest" description="Disordered" evidence="1">
    <location>
        <begin position="1"/>
        <end position="26"/>
    </location>
</feature>
<organism evidence="3 4">
    <name type="scientific">Paenibacillus darwinianus</name>
    <dbReference type="NCBI Taxonomy" id="1380763"/>
    <lineage>
        <taxon>Bacteria</taxon>
        <taxon>Bacillati</taxon>
        <taxon>Bacillota</taxon>
        <taxon>Bacilli</taxon>
        <taxon>Bacillales</taxon>
        <taxon>Paenibacillaceae</taxon>
        <taxon>Paenibacillus</taxon>
    </lineage>
</organism>
<protein>
    <recommendedName>
        <fullName evidence="5">DNA-directed RNA polymerase subunit beta</fullName>
    </recommendedName>
</protein>
<comment type="caution">
    <text evidence="3">The sequence shown here is derived from an EMBL/GenBank/DDBJ whole genome shotgun (WGS) entry which is preliminary data.</text>
</comment>
<evidence type="ECO:0000256" key="2">
    <source>
        <dbReference type="SAM" id="Phobius"/>
    </source>
</evidence>
<evidence type="ECO:0000256" key="1">
    <source>
        <dbReference type="SAM" id="MobiDB-lite"/>
    </source>
</evidence>
<keyword evidence="2" id="KW-0472">Membrane</keyword>
<accession>A0A9W5RYW2</accession>
<dbReference type="Pfam" id="PF11772">
    <property type="entry name" value="EpuA"/>
    <property type="match status" value="1"/>
</dbReference>
<dbReference type="Proteomes" id="UP000053750">
    <property type="component" value="Unassembled WGS sequence"/>
</dbReference>
<feature type="transmembrane region" description="Helical" evidence="2">
    <location>
        <begin position="36"/>
        <end position="61"/>
    </location>
</feature>
<keyword evidence="4" id="KW-1185">Reference proteome</keyword>
<dbReference type="AlphaFoldDB" id="A0A9W5RYW2"/>
<evidence type="ECO:0008006" key="5">
    <source>
        <dbReference type="Google" id="ProtNLM"/>
    </source>
</evidence>
<gene>
    <name evidence="3" type="ORF">BG53_07980</name>
</gene>
<evidence type="ECO:0000313" key="3">
    <source>
        <dbReference type="EMBL" id="EXX85637.1"/>
    </source>
</evidence>
<dbReference type="InterPro" id="IPR024596">
    <property type="entry name" value="RNApol_su_b/EpuA"/>
</dbReference>
<sequence length="86" mass="9621">MNAMKKQPSETAEEIQRTAGEASRRRPAALRIALRILRFCLVPALCVAALLGGLYVGYVILGKAPAEDVWQWGTWKHMYDLVFSES</sequence>
<keyword evidence="2" id="KW-0812">Transmembrane</keyword>
<proteinExistence type="predicted"/>
<evidence type="ECO:0000313" key="4">
    <source>
        <dbReference type="Proteomes" id="UP000053750"/>
    </source>
</evidence>